<dbReference type="PANTHER" id="PTHR48098:SF3">
    <property type="entry name" value="IRON(III) ENTEROBACTIN ESTERASE"/>
    <property type="match status" value="1"/>
</dbReference>
<dbReference type="InterPro" id="IPR000801">
    <property type="entry name" value="Esterase-like"/>
</dbReference>
<dbReference type="InterPro" id="IPR029058">
    <property type="entry name" value="AB_hydrolase_fold"/>
</dbReference>
<dbReference type="Proteomes" id="UP000070133">
    <property type="component" value="Unassembled WGS sequence"/>
</dbReference>
<dbReference type="Pfam" id="PF00756">
    <property type="entry name" value="Esterase"/>
    <property type="match status" value="1"/>
</dbReference>
<dbReference type="SUPFAM" id="SSF53474">
    <property type="entry name" value="alpha/beta-Hydrolases"/>
    <property type="match status" value="1"/>
</dbReference>
<dbReference type="STRING" id="321146.A0A139GVZ4"/>
<keyword evidence="3" id="KW-1185">Reference proteome</keyword>
<dbReference type="EMBL" id="LFZN01000298">
    <property type="protein sequence ID" value="KXS94342.1"/>
    <property type="molecule type" value="Genomic_DNA"/>
</dbReference>
<sequence>MLLLILCIISAWIWSDPFSSHNTKSLKIQISTAPELLSHTIDSGRIVLLLGRSEADLNNTDPRYTTTIFFGKNVDDFSGLEDITFSGGSAENIETGVFGWPIPRLDDVPVGTYFIKGFLNAYHEKVTRSDGSTVSLRFPCGDGQPHVGGAGSLSTNVLKIHIDTGPQTIKLQFQTIVPPPNFDGMEIGGCSQGNYRDQDFLKYTKIRSDVLSRFWNRDMYIGASVLLPSGYNATDRTKRYPVLYSQFHWLGGHGWWDTDTSFTDAWSRGILPKQGEEPERPTPELIIVMFRHENPFYDDSYAVNTPNLGPYGDALNDELIPYLDQMFNTIAEPYARIQEGGSTGGWAAAANVIFRPDLFGACFASYPDSLDFHKHQGNNLYGQSNAHIRDGLPAPSNRAIDDRGVPYVRLTVAEENKFELIFGTSGRSALQTDIWFAIFGVQGLNGYPLAAWDKVTGEIFPDAVEFWKHMDLTHYIIDNWEGKRNLGEALRGRIFIYVGGMDSYYLNEGVEQFRTRITEKGGPEWTNVTILPGELHGGTYNLLPKWTYLELILDWVADHAPSGRTPLSTESTAKTTRGNLWQDVLASGGHQAALARQSPPHIEYGKSEVFIAGVGLWDPGVVLRAQWIVDGNKTGAPFIVRQGQVITHIRENVKETLELVVTGTKQDYADDQRWSNKIMLRDNNGAFRM</sequence>
<dbReference type="Gene3D" id="3.40.50.1820">
    <property type="entry name" value="alpha/beta hydrolase"/>
    <property type="match status" value="1"/>
</dbReference>
<dbReference type="PANTHER" id="PTHR48098">
    <property type="entry name" value="ENTEROCHELIN ESTERASE-RELATED"/>
    <property type="match status" value="1"/>
</dbReference>
<gene>
    <name evidence="2" type="ORF">AC578_4412</name>
</gene>
<keyword evidence="1" id="KW-0732">Signal</keyword>
<comment type="caution">
    <text evidence="2">The sequence shown here is derived from an EMBL/GenBank/DDBJ whole genome shotgun (WGS) entry which is preliminary data.</text>
</comment>
<evidence type="ECO:0000256" key="1">
    <source>
        <dbReference type="SAM" id="SignalP"/>
    </source>
</evidence>
<reference evidence="2 3" key="1">
    <citation type="submission" date="2015-07" db="EMBL/GenBank/DDBJ databases">
        <title>Comparative genomics of the Sigatoka disease complex on banana suggests a link between parallel evolutionary changes in Pseudocercospora fijiensis and Pseudocercospora eumusae and increased virulence on the banana host.</title>
        <authorList>
            <person name="Chang T.-C."/>
            <person name="Salvucci A."/>
            <person name="Crous P.W."/>
            <person name="Stergiopoulos I."/>
        </authorList>
    </citation>
    <scope>NUCLEOTIDE SEQUENCE [LARGE SCALE GENOMIC DNA]</scope>
    <source>
        <strain evidence="2 3">CBS 114824</strain>
    </source>
</reference>
<feature type="chain" id="PRO_5012633461" evidence="1">
    <location>
        <begin position="16"/>
        <end position="689"/>
    </location>
</feature>
<dbReference type="InterPro" id="IPR050583">
    <property type="entry name" value="Mycobacterial_A85_antigen"/>
</dbReference>
<protein>
    <submittedName>
        <fullName evidence="2">Uncharacterized protein</fullName>
    </submittedName>
</protein>
<feature type="signal peptide" evidence="1">
    <location>
        <begin position="1"/>
        <end position="15"/>
    </location>
</feature>
<accession>A0A139GVZ4</accession>
<organism evidence="2 3">
    <name type="scientific">Pseudocercospora eumusae</name>
    <dbReference type="NCBI Taxonomy" id="321146"/>
    <lineage>
        <taxon>Eukaryota</taxon>
        <taxon>Fungi</taxon>
        <taxon>Dikarya</taxon>
        <taxon>Ascomycota</taxon>
        <taxon>Pezizomycotina</taxon>
        <taxon>Dothideomycetes</taxon>
        <taxon>Dothideomycetidae</taxon>
        <taxon>Mycosphaerellales</taxon>
        <taxon>Mycosphaerellaceae</taxon>
        <taxon>Pseudocercospora</taxon>
    </lineage>
</organism>
<evidence type="ECO:0000313" key="3">
    <source>
        <dbReference type="Proteomes" id="UP000070133"/>
    </source>
</evidence>
<dbReference type="OrthoDB" id="184793at2759"/>
<evidence type="ECO:0000313" key="2">
    <source>
        <dbReference type="EMBL" id="KXS94342.1"/>
    </source>
</evidence>
<proteinExistence type="predicted"/>
<name>A0A139GVZ4_9PEZI</name>
<dbReference type="AlphaFoldDB" id="A0A139GVZ4"/>